<feature type="region of interest" description="Disordered" evidence="1">
    <location>
        <begin position="74"/>
        <end position="113"/>
    </location>
</feature>
<protein>
    <submittedName>
        <fullName evidence="3">Uncharacterized protein</fullName>
    </submittedName>
</protein>
<name>A0A9E7D541_9ACTO</name>
<evidence type="ECO:0000313" key="3">
    <source>
        <dbReference type="EMBL" id="UQF79772.1"/>
    </source>
</evidence>
<keyword evidence="2" id="KW-0472">Membrane</keyword>
<sequence>MRAGTYIKYVATCLPTALIGIGIFLAIFRANPHLGLYSGIAALIVWGLTMAGLARALQEVGDLVKVGDDVVTKADQAKTSTPGKTKQRQGGAANPVPHKTSAPGKAKSAPDEPEAALSGSWFKRRERGFPRWIPYLFDLVAAIPAAAGLVAGVAFFSGQSASLTTMAALMLTCILYVSWRQQAFKTL</sequence>
<evidence type="ECO:0000256" key="2">
    <source>
        <dbReference type="SAM" id="Phobius"/>
    </source>
</evidence>
<dbReference type="Proteomes" id="UP000830236">
    <property type="component" value="Chromosome"/>
</dbReference>
<feature type="transmembrane region" description="Helical" evidence="2">
    <location>
        <begin position="34"/>
        <end position="54"/>
    </location>
</feature>
<organism evidence="3 4">
    <name type="scientific">Actinomyces graevenitzii</name>
    <dbReference type="NCBI Taxonomy" id="55565"/>
    <lineage>
        <taxon>Bacteria</taxon>
        <taxon>Bacillati</taxon>
        <taxon>Actinomycetota</taxon>
        <taxon>Actinomycetes</taxon>
        <taxon>Actinomycetales</taxon>
        <taxon>Actinomycetaceae</taxon>
        <taxon>Actinomyces</taxon>
    </lineage>
</organism>
<evidence type="ECO:0000313" key="4">
    <source>
        <dbReference type="Proteomes" id="UP000830236"/>
    </source>
</evidence>
<feature type="transmembrane region" description="Helical" evidence="2">
    <location>
        <begin position="161"/>
        <end position="179"/>
    </location>
</feature>
<feature type="transmembrane region" description="Helical" evidence="2">
    <location>
        <begin position="7"/>
        <end position="28"/>
    </location>
</feature>
<proteinExistence type="predicted"/>
<feature type="transmembrane region" description="Helical" evidence="2">
    <location>
        <begin position="132"/>
        <end position="155"/>
    </location>
</feature>
<dbReference type="EMBL" id="CP097095">
    <property type="protein sequence ID" value="UQF79772.1"/>
    <property type="molecule type" value="Genomic_DNA"/>
</dbReference>
<keyword evidence="2" id="KW-1133">Transmembrane helix</keyword>
<dbReference type="KEGG" id="agh:M3I41_00380"/>
<evidence type="ECO:0000256" key="1">
    <source>
        <dbReference type="SAM" id="MobiDB-lite"/>
    </source>
</evidence>
<accession>A0A9E7D541</accession>
<dbReference type="AlphaFoldDB" id="A0A9E7D541"/>
<gene>
    <name evidence="3" type="ORF">M3I41_00380</name>
</gene>
<reference evidence="3" key="1">
    <citation type="submission" date="2022-05" db="EMBL/GenBank/DDBJ databases">
        <title>Using nanopore sequencing to obtain complete genomes from saliva samples.</title>
        <authorList>
            <person name="Baker J.L."/>
        </authorList>
    </citation>
    <scope>NUCLEOTIDE SEQUENCE</scope>
    <source>
        <strain evidence="3">JCVI-JB-Ag32</strain>
    </source>
</reference>
<keyword evidence="2" id="KW-0812">Transmembrane</keyword>